<dbReference type="OrthoDB" id="9801597at2"/>
<dbReference type="STRING" id="283786.SAMN04487990_1136"/>
<dbReference type="RefSeq" id="WP_092134810.1">
    <property type="nucleotide sequence ID" value="NZ_FNQK01000013.1"/>
</dbReference>
<name>A0A1H4B299_BIZPA</name>
<dbReference type="PIRSF" id="PIRSF012524">
    <property type="entry name" value="YitL_S1"/>
    <property type="match status" value="1"/>
</dbReference>
<dbReference type="Gene3D" id="2.40.50.140">
    <property type="entry name" value="Nucleic acid-binding proteins"/>
    <property type="match status" value="1"/>
</dbReference>
<keyword evidence="5" id="KW-1185">Reference proteome</keyword>
<accession>A0A1H4B299</accession>
<dbReference type="Pfam" id="PF13509">
    <property type="entry name" value="S1_2"/>
    <property type="match status" value="1"/>
</dbReference>
<comment type="similarity">
    <text evidence="1">Belongs to the CvfB family.</text>
</comment>
<evidence type="ECO:0000313" key="4">
    <source>
        <dbReference type="EMBL" id="SEA42260.1"/>
    </source>
</evidence>
<dbReference type="Proteomes" id="UP000198846">
    <property type="component" value="Unassembled WGS sequence"/>
</dbReference>
<dbReference type="InterPro" id="IPR036388">
    <property type="entry name" value="WH-like_DNA-bd_sf"/>
</dbReference>
<dbReference type="InterPro" id="IPR040764">
    <property type="entry name" value="CvfB_WH"/>
</dbReference>
<organism evidence="4 5">
    <name type="scientific">Bizionia paragorgiae</name>
    <dbReference type="NCBI Taxonomy" id="283786"/>
    <lineage>
        <taxon>Bacteria</taxon>
        <taxon>Pseudomonadati</taxon>
        <taxon>Bacteroidota</taxon>
        <taxon>Flavobacteriia</taxon>
        <taxon>Flavobacteriales</taxon>
        <taxon>Flavobacteriaceae</taxon>
        <taxon>Bizionia</taxon>
    </lineage>
</organism>
<dbReference type="InterPro" id="IPR039566">
    <property type="entry name" value="CvfB_S1_st"/>
</dbReference>
<proteinExistence type="inferred from homology"/>
<evidence type="ECO:0000313" key="5">
    <source>
        <dbReference type="Proteomes" id="UP000198846"/>
    </source>
</evidence>
<protein>
    <recommendedName>
        <fullName evidence="6">GntR family transcriptional regulator</fullName>
    </recommendedName>
</protein>
<gene>
    <name evidence="4" type="ORF">SAMN04487990_1136</name>
</gene>
<evidence type="ECO:0000259" key="2">
    <source>
        <dbReference type="Pfam" id="PF13509"/>
    </source>
</evidence>
<dbReference type="EMBL" id="FNQK01000013">
    <property type="protein sequence ID" value="SEA42260.1"/>
    <property type="molecule type" value="Genomic_DNA"/>
</dbReference>
<dbReference type="InterPro" id="IPR012340">
    <property type="entry name" value="NA-bd_OB-fold"/>
</dbReference>
<dbReference type="PANTHER" id="PTHR37296:SF1">
    <property type="entry name" value="CONSERVED VIRULENCE FACTOR B"/>
    <property type="match status" value="1"/>
</dbReference>
<feature type="domain" description="Conserved virulence factor B-like winged helix" evidence="3">
    <location>
        <begin position="218"/>
        <end position="275"/>
    </location>
</feature>
<dbReference type="InterPro" id="IPR014464">
    <property type="entry name" value="CvfB_fam"/>
</dbReference>
<dbReference type="Gene3D" id="1.10.10.10">
    <property type="entry name" value="Winged helix-like DNA-binding domain superfamily/Winged helix DNA-binding domain"/>
    <property type="match status" value="1"/>
</dbReference>
<dbReference type="Pfam" id="PF17783">
    <property type="entry name" value="WHD_CvfB"/>
    <property type="match status" value="1"/>
</dbReference>
<feature type="domain" description="Conserved virulence factor B first S1" evidence="2">
    <location>
        <begin position="4"/>
        <end position="63"/>
    </location>
</feature>
<evidence type="ECO:0000259" key="3">
    <source>
        <dbReference type="Pfam" id="PF17783"/>
    </source>
</evidence>
<evidence type="ECO:0008006" key="6">
    <source>
        <dbReference type="Google" id="ProtNLM"/>
    </source>
</evidence>
<dbReference type="AlphaFoldDB" id="A0A1H4B299"/>
<sequence length="276" mass="31410">MIQVGKYNTLEILRDTEPGLFLGDEDENEVLLPNRYVPETFEIGDSIEVFIYLDNNERLVAVTDKPYILRDQFAVLRCNAVTPHGAFLDWGMVKELFCPFKEQAFPMKKGGWYLVHCYLDEKTERLVASSKTNRFLDNSELTVEEFDEVDLIVSHPSDIGMNVIVNNKHAGLIYKDNIYTDLSIGDNLKGIVKKIRPGNKIDITLGQIGYRNIEPNAQKIVEELQNNSGFLPLNDKSSPEAIKDTLQMSKKLFKKAIGSLYKEKTITIKPDGIYLN</sequence>
<reference evidence="5" key="1">
    <citation type="submission" date="2016-10" db="EMBL/GenBank/DDBJ databases">
        <authorList>
            <person name="Varghese N."/>
            <person name="Submissions S."/>
        </authorList>
    </citation>
    <scope>NUCLEOTIDE SEQUENCE [LARGE SCALE GENOMIC DNA]</scope>
    <source>
        <strain evidence="5">DSM 23842</strain>
    </source>
</reference>
<dbReference type="PANTHER" id="PTHR37296">
    <property type="entry name" value="CONSERVED VIRULENCE FACTOR B"/>
    <property type="match status" value="1"/>
</dbReference>
<evidence type="ECO:0000256" key="1">
    <source>
        <dbReference type="PIRNR" id="PIRNR012524"/>
    </source>
</evidence>